<dbReference type="EMBL" id="MF405918">
    <property type="protein sequence ID" value="QKU33676.1"/>
    <property type="molecule type" value="Genomic_DNA"/>
</dbReference>
<reference evidence="1" key="1">
    <citation type="submission" date="2017-06" db="EMBL/GenBank/DDBJ databases">
        <authorList>
            <person name="Assis F.L."/>
            <person name="Abrahao J.S."/>
            <person name="Silva L."/>
            <person name="Khalil J.B."/>
            <person name="Rodrigues R."/>
            <person name="Silva L.S."/>
            <person name="Boratto P."/>
            <person name="Andrade M."/>
            <person name="Kroon E.G."/>
            <person name="Ribeiro B."/>
            <person name="Bergier I."/>
            <person name="Seligmann H."/>
            <person name="Ghigo E."/>
            <person name="Colson P."/>
            <person name="Levasseur A."/>
            <person name="Raoult D."/>
            <person name="Scola B.L."/>
        </authorList>
    </citation>
    <scope>NUCLEOTIDE SEQUENCE</scope>
    <source>
        <strain evidence="1">Deep ocean</strain>
    </source>
</reference>
<dbReference type="RefSeq" id="YP_010780284.1">
    <property type="nucleotide sequence ID" value="NC_075038.1"/>
</dbReference>
<evidence type="ECO:0000313" key="1">
    <source>
        <dbReference type="EMBL" id="QKU33676.1"/>
    </source>
</evidence>
<sequence>MTVTGFYIGYGCKITINDLLNILDLNIEPPSLDNKKNKCEKFGLQIAKEK</sequence>
<dbReference type="KEGG" id="vg:80516689"/>
<reference evidence="1" key="2">
    <citation type="journal article" date="2018" name="Nat. Commun.">
        <title>Tailed giant Tupanvirus possesses the most complete translational apparatus of the known virosphere.</title>
        <authorList>
            <person name="Abrahao J."/>
            <person name="Silva L."/>
            <person name="Silva L.S."/>
            <person name="Khalil J.Y.B."/>
            <person name="Rodrigues R."/>
            <person name="Arantes T."/>
            <person name="Assis F."/>
            <person name="Boratto P."/>
            <person name="Andrade M."/>
            <person name="Kroon E.G."/>
            <person name="Ribeiro B."/>
            <person name="Bergier I."/>
            <person name="Seligmann H."/>
            <person name="Ghigo E."/>
            <person name="Colson P."/>
            <person name="Levasseur A."/>
            <person name="Kroemer G."/>
            <person name="Raoult D."/>
            <person name="La Scola B."/>
        </authorList>
    </citation>
    <scope>NUCLEOTIDE SEQUENCE [LARGE SCALE GENOMIC DNA]</scope>
    <source>
        <strain evidence="1">Deep ocean</strain>
    </source>
</reference>
<protein>
    <submittedName>
        <fullName evidence="1">Putative ORFan</fullName>
    </submittedName>
</protein>
<organism evidence="1">
    <name type="scientific">Tupanvirus deep ocean</name>
    <dbReference type="NCBI Taxonomy" id="2126984"/>
    <lineage>
        <taxon>Viruses</taxon>
        <taxon>Varidnaviria</taxon>
        <taxon>Bamfordvirae</taxon>
        <taxon>Nucleocytoviricota</taxon>
        <taxon>Megaviricetes</taxon>
        <taxon>Imitervirales</taxon>
        <taxon>Mimiviridae</taxon>
        <taxon>Megamimivirinae</taxon>
        <taxon>Tupanvirus</taxon>
        <taxon>Tupanvirus altamarinense</taxon>
    </lineage>
</organism>
<name>A0A6N1NNH7_9VIRU</name>
<proteinExistence type="predicted"/>
<dbReference type="GeneID" id="80516689"/>
<accession>A0A6N1NNH7</accession>